<dbReference type="InterPro" id="IPR050445">
    <property type="entry name" value="Bact_polysacc_biosynth/exp"/>
</dbReference>
<organism evidence="3 4">
    <name type="scientific">Spirosoma endbachense</name>
    <dbReference type="NCBI Taxonomy" id="2666025"/>
    <lineage>
        <taxon>Bacteria</taxon>
        <taxon>Pseudomonadati</taxon>
        <taxon>Bacteroidota</taxon>
        <taxon>Cytophagia</taxon>
        <taxon>Cytophagales</taxon>
        <taxon>Cytophagaceae</taxon>
        <taxon>Spirosoma</taxon>
    </lineage>
</organism>
<evidence type="ECO:0000256" key="2">
    <source>
        <dbReference type="SAM" id="Phobius"/>
    </source>
</evidence>
<feature type="transmembrane region" description="Helical" evidence="2">
    <location>
        <begin position="14"/>
        <end position="32"/>
    </location>
</feature>
<keyword evidence="2" id="KW-1133">Transmembrane helix</keyword>
<dbReference type="Proteomes" id="UP000464577">
    <property type="component" value="Chromosome"/>
</dbReference>
<dbReference type="KEGG" id="senf:GJR95_29920"/>
<keyword evidence="2" id="KW-0472">Membrane</keyword>
<evidence type="ECO:0000313" key="4">
    <source>
        <dbReference type="Proteomes" id="UP000464577"/>
    </source>
</evidence>
<evidence type="ECO:0000256" key="1">
    <source>
        <dbReference type="SAM" id="Coils"/>
    </source>
</evidence>
<keyword evidence="4" id="KW-1185">Reference proteome</keyword>
<keyword evidence="2" id="KW-0812">Transmembrane</keyword>
<feature type="coiled-coil region" evidence="1">
    <location>
        <begin position="273"/>
        <end position="327"/>
    </location>
</feature>
<dbReference type="EMBL" id="CP045997">
    <property type="protein sequence ID" value="QHV98967.1"/>
    <property type="molecule type" value="Genomic_DNA"/>
</dbReference>
<dbReference type="AlphaFoldDB" id="A0A6P1W4M9"/>
<keyword evidence="1" id="KW-0175">Coiled coil</keyword>
<dbReference type="GO" id="GO:0004713">
    <property type="term" value="F:protein tyrosine kinase activity"/>
    <property type="evidence" value="ECO:0007669"/>
    <property type="project" value="TreeGrafter"/>
</dbReference>
<dbReference type="RefSeq" id="WP_162389372.1">
    <property type="nucleotide sequence ID" value="NZ_CP045997.1"/>
</dbReference>
<feature type="coiled-coil region" evidence="1">
    <location>
        <begin position="222"/>
        <end position="249"/>
    </location>
</feature>
<feature type="coiled-coil region" evidence="1">
    <location>
        <begin position="412"/>
        <end position="439"/>
    </location>
</feature>
<evidence type="ECO:0000313" key="3">
    <source>
        <dbReference type="EMBL" id="QHV98967.1"/>
    </source>
</evidence>
<protein>
    <submittedName>
        <fullName evidence="3">Lipopolysaccharide biosynthesis protein</fullName>
    </submittedName>
</protein>
<proteinExistence type="predicted"/>
<dbReference type="GO" id="GO:0005886">
    <property type="term" value="C:plasma membrane"/>
    <property type="evidence" value="ECO:0007669"/>
    <property type="project" value="TreeGrafter"/>
</dbReference>
<feature type="transmembrane region" description="Helical" evidence="2">
    <location>
        <begin position="469"/>
        <end position="491"/>
    </location>
</feature>
<name>A0A6P1W4M9_9BACT</name>
<dbReference type="PANTHER" id="PTHR32309">
    <property type="entry name" value="TYROSINE-PROTEIN KINASE"/>
    <property type="match status" value="1"/>
</dbReference>
<gene>
    <name evidence="3" type="ORF">GJR95_29920</name>
</gene>
<sequence>MTVEVFLRLLKQHILWFILIPCVTAGTAFYVTRNEPKVYKSQATLYTGLVSRYSLLSDKQGGVVDRSASAIDNILTTLSSKETLLQIGIDLLTDHLRLQQPDSLVLSAAGFQQLRQSIPPTWQNALFVNSDSTDLHKLIDSLAKSPYDNPIKALLIKPGSHYSIQLLGEKLKASARKNTNDVLTMEFESSDPAVAQKTLVYAIKALNYRYSNLKTSETNSVVNYYEDKLKKAKQALDQAEANLRAFNTNNKVLNYDEEARNVATSREELIKAYNEELMRKDAAKASLDALNRRTTQQGTLNAAQADLNEKQKKLTEAENKLANARAYGQPKHVITKLQEGIAKASEDLKISAQKYDAATNTSDGVPAQAMATDRLAKSLEYDESVARLELYKKRISEYQVKTNEYTPLGSQLRQLERGLSVAEKEYLDLLQQVEQSQTRRQDIAIGGTLEIMDAPDYPLTPQVSKRTQMIAIGAGAGIFIALLLMALRFWLDNRIHSPEQAEQQVGMPVSALFPTVSKPNVFSKATLASRNMFEQLFNAVNIEISQATSKPFPPLVTLFSIGSKQGKTWVANGLNQLYAEADQKVAYCYPRVTGKEQKELIGGITLFPYTVRPDFMNVTGVDYLIDYNHGFDASQFDRIVLELPPLLTNQIPVYLLKNSVLSLLVVDANSAWARAEKQLLSLYVRVTNQPILLILNRVEGNYIDVPGRADVRQVPVGAERSVLSQRNMP</sequence>
<reference evidence="3 4" key="1">
    <citation type="submission" date="2019-11" db="EMBL/GenBank/DDBJ databases">
        <title>Spirosoma endbachense sp. nov., isolated from a natural salt meadow.</title>
        <authorList>
            <person name="Rojas J."/>
            <person name="Ambika Manirajan B."/>
            <person name="Ratering S."/>
            <person name="Suarez C."/>
            <person name="Geissler-Plaum R."/>
            <person name="Schnell S."/>
        </authorList>
    </citation>
    <scope>NUCLEOTIDE SEQUENCE [LARGE SCALE GENOMIC DNA]</scope>
    <source>
        <strain evidence="3 4">I-24</strain>
    </source>
</reference>
<accession>A0A6P1W4M9</accession>
<dbReference type="PANTHER" id="PTHR32309:SF13">
    <property type="entry name" value="FERRIC ENTEROBACTIN TRANSPORT PROTEIN FEPE"/>
    <property type="match status" value="1"/>
</dbReference>